<organism evidence="3 4">
    <name type="scientific">Methylobacterium goesingense</name>
    <dbReference type="NCBI Taxonomy" id="243690"/>
    <lineage>
        <taxon>Bacteria</taxon>
        <taxon>Pseudomonadati</taxon>
        <taxon>Pseudomonadota</taxon>
        <taxon>Alphaproteobacteria</taxon>
        <taxon>Hyphomicrobiales</taxon>
        <taxon>Methylobacteriaceae</taxon>
        <taxon>Methylobacterium</taxon>
    </lineage>
</organism>
<comment type="caution">
    <text evidence="3">The sequence shown here is derived from an EMBL/GenBank/DDBJ whole genome shotgun (WGS) entry which is preliminary data.</text>
</comment>
<evidence type="ECO:0000313" key="4">
    <source>
        <dbReference type="Proteomes" id="UP001549145"/>
    </source>
</evidence>
<sequence>MKPSKLEAYYRDQFGADTPPQDDAPAQPWPARPARSDPPRRARRGGLGLFGLLKLALMFGPMAFLLGTALLSDCRGGAQASWFRSDWMQASWIPEMLRGSACARRDLAGRALSLDDQLRTIANGIR</sequence>
<keyword evidence="4" id="KW-1185">Reference proteome</keyword>
<feature type="region of interest" description="Disordered" evidence="1">
    <location>
        <begin position="12"/>
        <end position="42"/>
    </location>
</feature>
<accession>A0ABV2L8F1</accession>
<evidence type="ECO:0000256" key="1">
    <source>
        <dbReference type="SAM" id="MobiDB-lite"/>
    </source>
</evidence>
<protein>
    <submittedName>
        <fullName evidence="3">Uncharacterized protein</fullName>
    </submittedName>
</protein>
<gene>
    <name evidence="3" type="ORF">ABID43_003666</name>
</gene>
<keyword evidence="2" id="KW-0472">Membrane</keyword>
<name>A0ABV2L8F1_9HYPH</name>
<feature type="transmembrane region" description="Helical" evidence="2">
    <location>
        <begin position="47"/>
        <end position="71"/>
    </location>
</feature>
<proteinExistence type="predicted"/>
<evidence type="ECO:0000313" key="3">
    <source>
        <dbReference type="EMBL" id="MET3694107.1"/>
    </source>
</evidence>
<dbReference type="Proteomes" id="UP001549145">
    <property type="component" value="Unassembled WGS sequence"/>
</dbReference>
<dbReference type="RefSeq" id="WP_238278623.1">
    <property type="nucleotide sequence ID" value="NZ_BPQL01000041.1"/>
</dbReference>
<keyword evidence="2" id="KW-1133">Transmembrane helix</keyword>
<keyword evidence="2" id="KW-0812">Transmembrane</keyword>
<reference evidence="3 4" key="1">
    <citation type="submission" date="2024-06" db="EMBL/GenBank/DDBJ databases">
        <title>Genomic Encyclopedia of Type Strains, Phase IV (KMG-IV): sequencing the most valuable type-strain genomes for metagenomic binning, comparative biology and taxonomic classification.</title>
        <authorList>
            <person name="Goeker M."/>
        </authorList>
    </citation>
    <scope>NUCLEOTIDE SEQUENCE [LARGE SCALE GENOMIC DNA]</scope>
    <source>
        <strain evidence="3 4">DSM 21331</strain>
    </source>
</reference>
<evidence type="ECO:0000256" key="2">
    <source>
        <dbReference type="SAM" id="Phobius"/>
    </source>
</evidence>
<dbReference type="EMBL" id="JBEPMM010000012">
    <property type="protein sequence ID" value="MET3694107.1"/>
    <property type="molecule type" value="Genomic_DNA"/>
</dbReference>